<dbReference type="EMBL" id="JBHSQI010000002">
    <property type="protein sequence ID" value="MFC6152783.1"/>
    <property type="molecule type" value="Genomic_DNA"/>
</dbReference>
<dbReference type="Proteomes" id="UP001596098">
    <property type="component" value="Unassembled WGS sequence"/>
</dbReference>
<proteinExistence type="predicted"/>
<evidence type="ECO:0000313" key="1">
    <source>
        <dbReference type="EMBL" id="MFC6152783.1"/>
    </source>
</evidence>
<name>A0ABW1QU04_9ACTN</name>
<dbReference type="Gene3D" id="3.30.1460.10">
    <property type="match status" value="1"/>
</dbReference>
<dbReference type="SUPFAM" id="SSF69635">
    <property type="entry name" value="Type III secretory system chaperone-like"/>
    <property type="match status" value="1"/>
</dbReference>
<reference evidence="2" key="1">
    <citation type="journal article" date="2019" name="Int. J. Syst. Evol. Microbiol.">
        <title>The Global Catalogue of Microorganisms (GCM) 10K type strain sequencing project: providing services to taxonomists for standard genome sequencing and annotation.</title>
        <authorList>
            <consortium name="The Broad Institute Genomics Platform"/>
            <consortium name="The Broad Institute Genome Sequencing Center for Infectious Disease"/>
            <person name="Wu L."/>
            <person name="Ma J."/>
        </authorList>
    </citation>
    <scope>NUCLEOTIDE SEQUENCE [LARGE SCALE GENOMIC DNA]</scope>
    <source>
        <strain evidence="2">DFY28</strain>
    </source>
</reference>
<dbReference type="RefSeq" id="WP_128219574.1">
    <property type="nucleotide sequence ID" value="NZ_CP034929.1"/>
</dbReference>
<gene>
    <name evidence="1" type="ORF">ACFPWU_03770</name>
</gene>
<sequence>MTDQTPGFSEGAPQLSYDLDVARTVIEWLETNELPAEETAPGVFSFSLPGTNKLQTPVRIDVGPHALGVHAFVCRNPDENHQVVYRWLLEKNLRMYAVAFAVDADGDIYLDARLPLHTVTLDELDRLMGSVLTYADESFNPLLEMGFATSIRKEWEWRKQTGQPTHNLEAFRGWLESGEEPAPS</sequence>
<comment type="caution">
    <text evidence="1">The sequence shown here is derived from an EMBL/GenBank/DDBJ whole genome shotgun (WGS) entry which is preliminary data.</text>
</comment>
<evidence type="ECO:0000313" key="2">
    <source>
        <dbReference type="Proteomes" id="UP001596098"/>
    </source>
</evidence>
<accession>A0ABW1QU04</accession>
<protein>
    <submittedName>
        <fullName evidence="1">YbjN domain-containing protein</fullName>
    </submittedName>
</protein>
<organism evidence="1 2">
    <name type="scientific">Nocardioides yefusunii</name>
    <dbReference type="NCBI Taxonomy" id="2500546"/>
    <lineage>
        <taxon>Bacteria</taxon>
        <taxon>Bacillati</taxon>
        <taxon>Actinomycetota</taxon>
        <taxon>Actinomycetes</taxon>
        <taxon>Propionibacteriales</taxon>
        <taxon>Nocardioidaceae</taxon>
        <taxon>Nocardioides</taxon>
    </lineage>
</organism>
<dbReference type="Pfam" id="PF10722">
    <property type="entry name" value="YbjN"/>
    <property type="match status" value="1"/>
</dbReference>
<keyword evidence="2" id="KW-1185">Reference proteome</keyword>
<dbReference type="InterPro" id="IPR019660">
    <property type="entry name" value="Put_sensory_transdc_reg_YbjN"/>
</dbReference>